<keyword evidence="2" id="KW-0472">Membrane</keyword>
<feature type="compositionally biased region" description="Basic and acidic residues" evidence="1">
    <location>
        <begin position="180"/>
        <end position="200"/>
    </location>
</feature>
<protein>
    <recommendedName>
        <fullName evidence="6">Transmembrane protein</fullName>
    </recommendedName>
</protein>
<feature type="region of interest" description="Disordered" evidence="1">
    <location>
        <begin position="513"/>
        <end position="548"/>
    </location>
</feature>
<evidence type="ECO:0000313" key="4">
    <source>
        <dbReference type="EMBL" id="KAF4649717.1"/>
    </source>
</evidence>
<comment type="caution">
    <text evidence="4">The sequence shown here is derived from an EMBL/GenBank/DDBJ whole genome shotgun (WGS) entry which is preliminary data.</text>
</comment>
<reference evidence="4 5" key="1">
    <citation type="submission" date="2020-04" db="EMBL/GenBank/DDBJ databases">
        <title>Perkinsus olseni comparative genomics.</title>
        <authorList>
            <person name="Bogema D.R."/>
        </authorList>
    </citation>
    <scope>NUCLEOTIDE SEQUENCE [LARGE SCALE GENOMIC DNA]</scope>
    <source>
        <strain evidence="4">ATCC PRA-179</strain>
    </source>
</reference>
<dbReference type="EMBL" id="JABAHT010001229">
    <property type="protein sequence ID" value="KAF4649717.1"/>
    <property type="molecule type" value="Genomic_DNA"/>
</dbReference>
<feature type="region of interest" description="Disordered" evidence="1">
    <location>
        <begin position="577"/>
        <end position="596"/>
    </location>
</feature>
<feature type="signal peptide" evidence="3">
    <location>
        <begin position="1"/>
        <end position="22"/>
    </location>
</feature>
<feature type="region of interest" description="Disordered" evidence="1">
    <location>
        <begin position="48"/>
        <end position="82"/>
    </location>
</feature>
<organism evidence="4 5">
    <name type="scientific">Perkinsus olseni</name>
    <name type="common">Perkinsus atlanticus</name>
    <dbReference type="NCBI Taxonomy" id="32597"/>
    <lineage>
        <taxon>Eukaryota</taxon>
        <taxon>Sar</taxon>
        <taxon>Alveolata</taxon>
        <taxon>Perkinsozoa</taxon>
        <taxon>Perkinsea</taxon>
        <taxon>Perkinsida</taxon>
        <taxon>Perkinsidae</taxon>
        <taxon>Perkinsus</taxon>
    </lineage>
</organism>
<gene>
    <name evidence="4" type="ORF">FOZ61_001043</name>
</gene>
<feature type="compositionally biased region" description="Basic and acidic residues" evidence="1">
    <location>
        <begin position="60"/>
        <end position="82"/>
    </location>
</feature>
<evidence type="ECO:0008006" key="6">
    <source>
        <dbReference type="Google" id="ProtNLM"/>
    </source>
</evidence>
<keyword evidence="2" id="KW-1133">Transmembrane helix</keyword>
<evidence type="ECO:0000256" key="2">
    <source>
        <dbReference type="SAM" id="Phobius"/>
    </source>
</evidence>
<evidence type="ECO:0000256" key="1">
    <source>
        <dbReference type="SAM" id="MobiDB-lite"/>
    </source>
</evidence>
<feature type="chain" id="PRO_5029854096" description="Transmembrane protein" evidence="3">
    <location>
        <begin position="23"/>
        <end position="639"/>
    </location>
</feature>
<keyword evidence="2" id="KW-0812">Transmembrane</keyword>
<feature type="region of interest" description="Disordered" evidence="1">
    <location>
        <begin position="180"/>
        <end position="203"/>
    </location>
</feature>
<name>A0A7J6KRH4_PEROL</name>
<proteinExistence type="predicted"/>
<sequence>MMILILTFPVSVVAYGEGVVHAEGPPPIFHPAVNTKFFPNDPHIVDKPKDGHGVVWSETSGREDAAKVEARSSRNDDDRDRRESSALELLEKLRDHHEEIITRGNYQFAHDDADSMALVIDRILGLLEEGREGGVHNSELLSALWALHDLHPQLFEAAVDDRHRDYLHALAQSGSFIGDYHLEGAPHQQGEDSAHDRAEETSTQGVVVVEEAGEQSQETETVSEVDQQSTHDAPIGEVSTEGEHLSEVGNLLSHDPDHSNAEYGAAHAIEVIYPTQQQQPPRRRLVEDSLRGRPSSEAAVLLVVLGVIGGTLVCYYLHHRKQGYQRSWSLPPPLEREMSRDAEEVGALHASHFPAELMLSIFSAYRTPMDVDRAVSLTRLFSIIEKQRERSLRSGLAAFTVASRLARQRQYYIGRAEIFERRATRVIKELRMMDRCSGVAVSRSRTADETREKGERGRASGARLPKVVRNEEGPSRRPGTLARKDSTVSMSHILSSPLAELFGVTASHVIDSPRRTNGKQLRPLSQKGGGRLRGATRRVRGKGVPRVTPGMSLDEFMHAMPEPLVEEIMSEYSDRTHYDREKGNGPNNTTPTTDDDFACSRELTREDSALCQFSDRSGLTAGLTLLGIYREDTSCSTRF</sequence>
<evidence type="ECO:0000313" key="5">
    <source>
        <dbReference type="Proteomes" id="UP000570595"/>
    </source>
</evidence>
<feature type="compositionally biased region" description="Basic and acidic residues" evidence="1">
    <location>
        <begin position="445"/>
        <end position="458"/>
    </location>
</feature>
<keyword evidence="3" id="KW-0732">Signal</keyword>
<feature type="transmembrane region" description="Helical" evidence="2">
    <location>
        <begin position="298"/>
        <end position="317"/>
    </location>
</feature>
<evidence type="ECO:0000256" key="3">
    <source>
        <dbReference type="SAM" id="SignalP"/>
    </source>
</evidence>
<feature type="region of interest" description="Disordered" evidence="1">
    <location>
        <begin position="443"/>
        <end position="487"/>
    </location>
</feature>
<accession>A0A7J6KRH4</accession>
<dbReference type="AlphaFoldDB" id="A0A7J6KRH4"/>
<dbReference type="Proteomes" id="UP000570595">
    <property type="component" value="Unassembled WGS sequence"/>
</dbReference>
<dbReference type="OrthoDB" id="10459002at2759"/>
<feature type="compositionally biased region" description="Basic residues" evidence="1">
    <location>
        <begin position="534"/>
        <end position="543"/>
    </location>
</feature>